<dbReference type="Gene3D" id="3.40.50.300">
    <property type="entry name" value="P-loop containing nucleotide triphosphate hydrolases"/>
    <property type="match status" value="1"/>
</dbReference>
<evidence type="ECO:0000259" key="3">
    <source>
        <dbReference type="PROSITE" id="PS51194"/>
    </source>
</evidence>
<reference evidence="4 5" key="1">
    <citation type="submission" date="2022-05" db="EMBL/GenBank/DDBJ databases">
        <authorList>
            <consortium name="Genoscope - CEA"/>
            <person name="William W."/>
        </authorList>
    </citation>
    <scope>NUCLEOTIDE SEQUENCE [LARGE SCALE GENOMIC DNA]</scope>
</reference>
<dbReference type="Proteomes" id="UP001159405">
    <property type="component" value="Unassembled WGS sequence"/>
</dbReference>
<dbReference type="InterPro" id="IPR009463">
    <property type="entry name" value="DUF1087"/>
</dbReference>
<dbReference type="CDD" id="cd18793">
    <property type="entry name" value="SF2_C_SNF"/>
    <property type="match status" value="1"/>
</dbReference>
<dbReference type="EMBL" id="CALNXK010000908">
    <property type="protein sequence ID" value="CAH3190719.1"/>
    <property type="molecule type" value="Genomic_DNA"/>
</dbReference>
<feature type="domain" description="Helicase C-terminal" evidence="3">
    <location>
        <begin position="1"/>
        <end position="146"/>
    </location>
</feature>
<evidence type="ECO:0000256" key="1">
    <source>
        <dbReference type="ARBA" id="ARBA00022801"/>
    </source>
</evidence>
<gene>
    <name evidence="4" type="ORF">PLOB_00048490</name>
</gene>
<proteinExistence type="predicted"/>
<dbReference type="InterPro" id="IPR049730">
    <property type="entry name" value="SNF2/RAD54-like_C"/>
</dbReference>
<organism evidence="4 5">
    <name type="scientific">Porites lobata</name>
    <dbReference type="NCBI Taxonomy" id="104759"/>
    <lineage>
        <taxon>Eukaryota</taxon>
        <taxon>Metazoa</taxon>
        <taxon>Cnidaria</taxon>
        <taxon>Anthozoa</taxon>
        <taxon>Hexacorallia</taxon>
        <taxon>Scleractinia</taxon>
        <taxon>Fungiina</taxon>
        <taxon>Poritidae</taxon>
        <taxon>Porites</taxon>
    </lineage>
</organism>
<dbReference type="InterPro" id="IPR027417">
    <property type="entry name" value="P-loop_NTPase"/>
</dbReference>
<dbReference type="Pfam" id="PF06465">
    <property type="entry name" value="DUF1087"/>
    <property type="match status" value="1"/>
</dbReference>
<sequence>MLKKLREEGHRVLIFSQMTRMLDILEDFLEGHGYKYERIDGTVNGAARQECIDRFNAAGAQTFCFLLSTRAGGLGINLATADTVFIYDSDWNPHNDIQAFSRAHRIGQNNKVMIYRFVTRASVEERITQVAKKKMMLTHLVVRPGLGSSKTAVMSKSELNDILKFGTQELFKDDNAKDGGYYVVKQKDDDVEVLKHVPTSWTFSMLLFFLYVHLNLPLSIDLDRKFFYAEKADPDYWEKLLRHHYEQFQEDEARHLGKGKRIRKQVSYVDGGVEDQEESG</sequence>
<keyword evidence="1" id="KW-0378">Hydrolase</keyword>
<dbReference type="SUPFAM" id="SSF52540">
    <property type="entry name" value="P-loop containing nucleoside triphosphate hydrolases"/>
    <property type="match status" value="1"/>
</dbReference>
<evidence type="ECO:0000313" key="5">
    <source>
        <dbReference type="Proteomes" id="UP001159405"/>
    </source>
</evidence>
<name>A0ABN8SGF3_9CNID</name>
<feature type="non-terminal residue" evidence="4">
    <location>
        <position position="280"/>
    </location>
</feature>
<evidence type="ECO:0000256" key="2">
    <source>
        <dbReference type="ARBA" id="ARBA00023242"/>
    </source>
</evidence>
<keyword evidence="5" id="KW-1185">Reference proteome</keyword>
<dbReference type="PROSITE" id="PS51194">
    <property type="entry name" value="HELICASE_CTER"/>
    <property type="match status" value="1"/>
</dbReference>
<dbReference type="SMART" id="SM01147">
    <property type="entry name" value="DUF1087"/>
    <property type="match status" value="1"/>
</dbReference>
<dbReference type="PANTHER" id="PTHR45623">
    <property type="entry name" value="CHROMODOMAIN-HELICASE-DNA-BINDING PROTEIN 3-RELATED-RELATED"/>
    <property type="match status" value="1"/>
</dbReference>
<accession>A0ABN8SGF3</accession>
<comment type="caution">
    <text evidence="4">The sequence shown here is derived from an EMBL/GenBank/DDBJ whole genome shotgun (WGS) entry which is preliminary data.</text>
</comment>
<protein>
    <recommendedName>
        <fullName evidence="3">Helicase C-terminal domain-containing protein</fullName>
    </recommendedName>
</protein>
<dbReference type="SMART" id="SM00490">
    <property type="entry name" value="HELICc"/>
    <property type="match status" value="1"/>
</dbReference>
<evidence type="ECO:0000313" key="4">
    <source>
        <dbReference type="EMBL" id="CAH3190719.1"/>
    </source>
</evidence>
<dbReference type="PANTHER" id="PTHR45623:SF17">
    <property type="entry name" value="CHROMODOMAIN-HELICASE-DNA-BINDING PROTEIN 3-RELATED"/>
    <property type="match status" value="1"/>
</dbReference>
<dbReference type="Pfam" id="PF00271">
    <property type="entry name" value="Helicase_C"/>
    <property type="match status" value="1"/>
</dbReference>
<keyword evidence="2" id="KW-0539">Nucleus</keyword>
<dbReference type="InterPro" id="IPR001650">
    <property type="entry name" value="Helicase_C-like"/>
</dbReference>